<proteinExistence type="predicted"/>
<protein>
    <submittedName>
        <fullName evidence="1">Uncharacterized protein</fullName>
    </submittedName>
</protein>
<organism evidence="1">
    <name type="scientific">Anguilla anguilla</name>
    <name type="common">European freshwater eel</name>
    <name type="synonym">Muraena anguilla</name>
    <dbReference type="NCBI Taxonomy" id="7936"/>
    <lineage>
        <taxon>Eukaryota</taxon>
        <taxon>Metazoa</taxon>
        <taxon>Chordata</taxon>
        <taxon>Craniata</taxon>
        <taxon>Vertebrata</taxon>
        <taxon>Euteleostomi</taxon>
        <taxon>Actinopterygii</taxon>
        <taxon>Neopterygii</taxon>
        <taxon>Teleostei</taxon>
        <taxon>Anguilliformes</taxon>
        <taxon>Anguillidae</taxon>
        <taxon>Anguilla</taxon>
    </lineage>
</organism>
<reference evidence="1" key="1">
    <citation type="submission" date="2014-11" db="EMBL/GenBank/DDBJ databases">
        <authorList>
            <person name="Amaro Gonzalez C."/>
        </authorList>
    </citation>
    <scope>NUCLEOTIDE SEQUENCE</scope>
</reference>
<dbReference type="EMBL" id="GBXM01036736">
    <property type="protein sequence ID" value="JAH71841.1"/>
    <property type="molecule type" value="Transcribed_RNA"/>
</dbReference>
<reference evidence="1" key="2">
    <citation type="journal article" date="2015" name="Fish Shellfish Immunol.">
        <title>Early steps in the European eel (Anguilla anguilla)-Vibrio vulnificus interaction in the gills: Role of the RtxA13 toxin.</title>
        <authorList>
            <person name="Callol A."/>
            <person name="Pajuelo D."/>
            <person name="Ebbesson L."/>
            <person name="Teles M."/>
            <person name="MacKenzie S."/>
            <person name="Amaro C."/>
        </authorList>
    </citation>
    <scope>NUCLEOTIDE SEQUENCE</scope>
</reference>
<sequence length="29" mass="3330">MTELNFSGEHTVQTQTRLLVLNLHCPSYP</sequence>
<evidence type="ECO:0000313" key="1">
    <source>
        <dbReference type="EMBL" id="JAH71841.1"/>
    </source>
</evidence>
<name>A0A0E9V1I8_ANGAN</name>
<accession>A0A0E9V1I8</accession>
<dbReference type="AlphaFoldDB" id="A0A0E9V1I8"/>